<keyword evidence="1" id="KW-0472">Membrane</keyword>
<reference evidence="2" key="2">
    <citation type="submission" date="2025-09" db="UniProtKB">
        <authorList>
            <consortium name="Ensembl"/>
        </authorList>
    </citation>
    <scope>IDENTIFICATION</scope>
</reference>
<reference evidence="2" key="1">
    <citation type="submission" date="2025-08" db="UniProtKB">
        <authorList>
            <consortium name="Ensembl"/>
        </authorList>
    </citation>
    <scope>IDENTIFICATION</scope>
</reference>
<evidence type="ECO:0000313" key="2">
    <source>
        <dbReference type="Ensembl" id="ENSCANP00000014275.1"/>
    </source>
</evidence>
<proteinExistence type="predicted"/>
<protein>
    <submittedName>
        <fullName evidence="2">Uncharacterized protein</fullName>
    </submittedName>
</protein>
<sequence>MVLLWKNFILKRRRCIALVVEMVLTFLFSAALLAVRSVIVIKKNGPFDFAAQPVDEVPFYITASLASPFPLELAYVPSRSTVVQGIIERVKMDLNPQMKVLGFSSEEEFEDYVKEVNNSEKVLAAIVFDHDFKNSNDPLPLKVKYYLRFSNEKKSNMLENVYEEGSWLTDFLFPPIPSVGPRNQDENGGSPGKQIFILNIPVIQDEPLHI</sequence>
<dbReference type="STRING" id="336983.ENSCANP00000014275"/>
<name>A0A2K5ICB7_COLAP</name>
<feature type="transmembrane region" description="Helical" evidence="1">
    <location>
        <begin position="15"/>
        <end position="35"/>
    </location>
</feature>
<keyword evidence="3" id="KW-1185">Reference proteome</keyword>
<keyword evidence="1" id="KW-1133">Transmembrane helix</keyword>
<evidence type="ECO:0000256" key="1">
    <source>
        <dbReference type="SAM" id="Phobius"/>
    </source>
</evidence>
<dbReference type="Proteomes" id="UP000233080">
    <property type="component" value="Unassembled WGS sequence"/>
</dbReference>
<organism evidence="2 3">
    <name type="scientific">Colobus angolensis palliatus</name>
    <name type="common">Peters' Angolan colobus</name>
    <dbReference type="NCBI Taxonomy" id="336983"/>
    <lineage>
        <taxon>Eukaryota</taxon>
        <taxon>Metazoa</taxon>
        <taxon>Chordata</taxon>
        <taxon>Craniata</taxon>
        <taxon>Vertebrata</taxon>
        <taxon>Euteleostomi</taxon>
        <taxon>Mammalia</taxon>
        <taxon>Eutheria</taxon>
        <taxon>Euarchontoglires</taxon>
        <taxon>Primates</taxon>
        <taxon>Haplorrhini</taxon>
        <taxon>Catarrhini</taxon>
        <taxon>Cercopithecidae</taxon>
        <taxon>Colobinae</taxon>
        <taxon>Colobus</taxon>
    </lineage>
</organism>
<dbReference type="Ensembl" id="ENSCANT00000037198.1">
    <property type="protein sequence ID" value="ENSCANP00000014275.1"/>
    <property type="gene ID" value="ENSCANG00000030580.1"/>
</dbReference>
<accession>A0A2K5ICB7</accession>
<dbReference type="OMA" id="YEEGSWL"/>
<evidence type="ECO:0000313" key="3">
    <source>
        <dbReference type="Proteomes" id="UP000233080"/>
    </source>
</evidence>
<keyword evidence="1" id="KW-0812">Transmembrane</keyword>
<dbReference type="AlphaFoldDB" id="A0A2K5ICB7"/>